<evidence type="ECO:0000256" key="5">
    <source>
        <dbReference type="ARBA" id="ARBA00023027"/>
    </source>
</evidence>
<organism evidence="9 10">
    <name type="scientific">Candidatus Woykebacteria bacterium RIFCSPHIGHO2_02_FULL_43_16b</name>
    <dbReference type="NCBI Taxonomy" id="1802601"/>
    <lineage>
        <taxon>Bacteria</taxon>
        <taxon>Candidatus Woykeibacteriota</taxon>
    </lineage>
</organism>
<accession>A0A1G1WQM7</accession>
<keyword evidence="6 7" id="KW-0456">Lyase</keyword>
<evidence type="ECO:0000256" key="3">
    <source>
        <dbReference type="ARBA" id="ARBA00008178"/>
    </source>
</evidence>
<sequence>MKILITGGAGFMGSNFIRYILSKYPSYQVINLDKLTYAGNLENLRDLEGNPNYKFVQGDICDLGLVTRLVKDVDVVINYAAETHVDRSILDPTSFAKTDVLGTLNILLAARDNGNKKVIQISTDEVYGVAKDRGFKETDPFEPNSPYSASKAGGDLMCRAFFVTYSLPVIVTHSCNFYGPYQFPEKMISLFITNLLEDKKVPVYGDGQHVREWIFTQDHCSAIDLILHKGKMGETYNIGSSHEKTNLEVTRLILKLVGKNDSYISYVQDRPGHDRRYSVDFAKLRAELGWEPKCNFEESLKETVEWYKNNESWWKPLKEKNKDYFEKQYHKER</sequence>
<evidence type="ECO:0000313" key="9">
    <source>
        <dbReference type="EMBL" id="OGY29507.1"/>
    </source>
</evidence>
<dbReference type="EC" id="4.2.1.46" evidence="4 7"/>
<dbReference type="Gene3D" id="3.90.25.10">
    <property type="entry name" value="UDP-galactose 4-epimerase, domain 1"/>
    <property type="match status" value="1"/>
</dbReference>
<dbReference type="GO" id="GO:0008460">
    <property type="term" value="F:dTDP-glucose 4,6-dehydratase activity"/>
    <property type="evidence" value="ECO:0007669"/>
    <property type="project" value="UniProtKB-EC"/>
</dbReference>
<evidence type="ECO:0000256" key="2">
    <source>
        <dbReference type="ARBA" id="ARBA00001911"/>
    </source>
</evidence>
<evidence type="ECO:0000256" key="4">
    <source>
        <dbReference type="ARBA" id="ARBA00011990"/>
    </source>
</evidence>
<dbReference type="InterPro" id="IPR016040">
    <property type="entry name" value="NAD(P)-bd_dom"/>
</dbReference>
<dbReference type="EMBL" id="MHCX01000022">
    <property type="protein sequence ID" value="OGY29507.1"/>
    <property type="molecule type" value="Genomic_DNA"/>
</dbReference>
<evidence type="ECO:0000256" key="7">
    <source>
        <dbReference type="RuleBase" id="RU004473"/>
    </source>
</evidence>
<feature type="domain" description="NAD(P)-binding" evidence="8">
    <location>
        <begin position="4"/>
        <end position="303"/>
    </location>
</feature>
<dbReference type="PANTHER" id="PTHR43000">
    <property type="entry name" value="DTDP-D-GLUCOSE 4,6-DEHYDRATASE-RELATED"/>
    <property type="match status" value="1"/>
</dbReference>
<evidence type="ECO:0000256" key="6">
    <source>
        <dbReference type="ARBA" id="ARBA00023239"/>
    </source>
</evidence>
<evidence type="ECO:0000256" key="1">
    <source>
        <dbReference type="ARBA" id="ARBA00001539"/>
    </source>
</evidence>
<reference evidence="9 10" key="1">
    <citation type="journal article" date="2016" name="Nat. Commun.">
        <title>Thousands of microbial genomes shed light on interconnected biogeochemical processes in an aquifer system.</title>
        <authorList>
            <person name="Anantharaman K."/>
            <person name="Brown C.T."/>
            <person name="Hug L.A."/>
            <person name="Sharon I."/>
            <person name="Castelle C.J."/>
            <person name="Probst A.J."/>
            <person name="Thomas B.C."/>
            <person name="Singh A."/>
            <person name="Wilkins M.J."/>
            <person name="Karaoz U."/>
            <person name="Brodie E.L."/>
            <person name="Williams K.H."/>
            <person name="Hubbard S.S."/>
            <person name="Banfield J.F."/>
        </authorList>
    </citation>
    <scope>NUCLEOTIDE SEQUENCE [LARGE SCALE GENOMIC DNA]</scope>
</reference>
<dbReference type="FunFam" id="3.40.50.720:FF:000304">
    <property type="entry name" value="UDP-glucose 4,6-dehydratase"/>
    <property type="match status" value="1"/>
</dbReference>
<comment type="caution">
    <text evidence="9">The sequence shown here is derived from an EMBL/GenBank/DDBJ whole genome shotgun (WGS) entry which is preliminary data.</text>
</comment>
<dbReference type="GO" id="GO:0009225">
    <property type="term" value="P:nucleotide-sugar metabolic process"/>
    <property type="evidence" value="ECO:0007669"/>
    <property type="project" value="InterPro"/>
</dbReference>
<dbReference type="Pfam" id="PF16363">
    <property type="entry name" value="GDP_Man_Dehyd"/>
    <property type="match status" value="1"/>
</dbReference>
<comment type="similarity">
    <text evidence="3 7">Belongs to the NAD(P)-dependent epimerase/dehydratase family. dTDP-glucose dehydratase subfamily.</text>
</comment>
<proteinExistence type="inferred from homology"/>
<keyword evidence="5" id="KW-0520">NAD</keyword>
<comment type="catalytic activity">
    <reaction evidence="1 7">
        <text>dTDP-alpha-D-glucose = dTDP-4-dehydro-6-deoxy-alpha-D-glucose + H2O</text>
        <dbReference type="Rhea" id="RHEA:17221"/>
        <dbReference type="ChEBI" id="CHEBI:15377"/>
        <dbReference type="ChEBI" id="CHEBI:57477"/>
        <dbReference type="ChEBI" id="CHEBI:57649"/>
        <dbReference type="EC" id="4.2.1.46"/>
    </reaction>
</comment>
<gene>
    <name evidence="9" type="ORF">A3J50_04520</name>
</gene>
<dbReference type="Proteomes" id="UP000177821">
    <property type="component" value="Unassembled WGS sequence"/>
</dbReference>
<comment type="cofactor">
    <cofactor evidence="2 7">
        <name>NAD(+)</name>
        <dbReference type="ChEBI" id="CHEBI:57540"/>
    </cofactor>
</comment>
<name>A0A1G1WQM7_9BACT</name>
<dbReference type="SUPFAM" id="SSF51735">
    <property type="entry name" value="NAD(P)-binding Rossmann-fold domains"/>
    <property type="match status" value="1"/>
</dbReference>
<dbReference type="AlphaFoldDB" id="A0A1G1WQM7"/>
<dbReference type="Gene3D" id="3.40.50.720">
    <property type="entry name" value="NAD(P)-binding Rossmann-like Domain"/>
    <property type="match status" value="1"/>
</dbReference>
<protein>
    <recommendedName>
        <fullName evidence="4 7">dTDP-glucose 4,6-dehydratase</fullName>
        <ecNumber evidence="4 7">4.2.1.46</ecNumber>
    </recommendedName>
</protein>
<evidence type="ECO:0000259" key="8">
    <source>
        <dbReference type="Pfam" id="PF16363"/>
    </source>
</evidence>
<dbReference type="CDD" id="cd05246">
    <property type="entry name" value="dTDP_GD_SDR_e"/>
    <property type="match status" value="1"/>
</dbReference>
<evidence type="ECO:0000313" key="10">
    <source>
        <dbReference type="Proteomes" id="UP000177821"/>
    </source>
</evidence>
<dbReference type="InterPro" id="IPR005888">
    <property type="entry name" value="dTDP_Gluc_deHydtase"/>
</dbReference>
<dbReference type="NCBIfam" id="TIGR01181">
    <property type="entry name" value="dTDP_gluc_dehyt"/>
    <property type="match status" value="1"/>
</dbReference>
<dbReference type="InterPro" id="IPR036291">
    <property type="entry name" value="NAD(P)-bd_dom_sf"/>
</dbReference>